<sequence length="113" mass="12661">MLNTAITTALDQRLGPRGGTEDMAPPEMNGPAIVDRNTKPWVQYYQDFLKMKPPSFTGKGGATEAHQWCTKVDRILAQFDCSEAYKQRMAAFLLEGNAATWWESMGRTVDAME</sequence>
<organism evidence="2 3">
    <name type="scientific">Papaver atlanticum</name>
    <dbReference type="NCBI Taxonomy" id="357466"/>
    <lineage>
        <taxon>Eukaryota</taxon>
        <taxon>Viridiplantae</taxon>
        <taxon>Streptophyta</taxon>
        <taxon>Embryophyta</taxon>
        <taxon>Tracheophyta</taxon>
        <taxon>Spermatophyta</taxon>
        <taxon>Magnoliopsida</taxon>
        <taxon>Ranunculales</taxon>
        <taxon>Papaveraceae</taxon>
        <taxon>Papaveroideae</taxon>
        <taxon>Papaver</taxon>
    </lineage>
</organism>
<feature type="non-terminal residue" evidence="2">
    <location>
        <position position="113"/>
    </location>
</feature>
<gene>
    <name evidence="2" type="ORF">MKW98_002163</name>
</gene>
<name>A0AAD4RUA0_9MAGN</name>
<evidence type="ECO:0000256" key="1">
    <source>
        <dbReference type="SAM" id="MobiDB-lite"/>
    </source>
</evidence>
<proteinExistence type="predicted"/>
<evidence type="ECO:0008006" key="4">
    <source>
        <dbReference type="Google" id="ProtNLM"/>
    </source>
</evidence>
<dbReference type="AlphaFoldDB" id="A0AAD4RUA0"/>
<protein>
    <recommendedName>
        <fullName evidence="4">Retrotransposon gag domain-containing protein</fullName>
    </recommendedName>
</protein>
<evidence type="ECO:0000313" key="2">
    <source>
        <dbReference type="EMBL" id="KAI3832617.1"/>
    </source>
</evidence>
<feature type="region of interest" description="Disordered" evidence="1">
    <location>
        <begin position="10"/>
        <end position="32"/>
    </location>
</feature>
<keyword evidence="3" id="KW-1185">Reference proteome</keyword>
<evidence type="ECO:0000313" key="3">
    <source>
        <dbReference type="Proteomes" id="UP001202328"/>
    </source>
</evidence>
<reference evidence="2" key="1">
    <citation type="submission" date="2022-04" db="EMBL/GenBank/DDBJ databases">
        <title>A functionally conserved STORR gene fusion in Papaver species that diverged 16.8 million years ago.</title>
        <authorList>
            <person name="Catania T."/>
        </authorList>
    </citation>
    <scope>NUCLEOTIDE SEQUENCE</scope>
    <source>
        <strain evidence="2">S-188037</strain>
    </source>
</reference>
<dbReference type="Proteomes" id="UP001202328">
    <property type="component" value="Unassembled WGS sequence"/>
</dbReference>
<dbReference type="EMBL" id="JAJJMB010017986">
    <property type="protein sequence ID" value="KAI3832617.1"/>
    <property type="molecule type" value="Genomic_DNA"/>
</dbReference>
<comment type="caution">
    <text evidence="2">The sequence shown here is derived from an EMBL/GenBank/DDBJ whole genome shotgun (WGS) entry which is preliminary data.</text>
</comment>
<accession>A0AAD4RUA0</accession>